<gene>
    <name evidence="1" type="ORF">AY601_1140</name>
</gene>
<evidence type="ECO:0008006" key="3">
    <source>
        <dbReference type="Google" id="ProtNLM"/>
    </source>
</evidence>
<sequence>MDNKQKTGNPDKDRINVKESYELEYWSKKFKVTPDQLKQAVKSAGTSAIEVEKLLKKLK</sequence>
<dbReference type="AlphaFoldDB" id="A0A127VA26"/>
<dbReference type="EMBL" id="CP014504">
    <property type="protein sequence ID" value="AMP98067.1"/>
    <property type="molecule type" value="Genomic_DNA"/>
</dbReference>
<keyword evidence="2" id="KW-1185">Reference proteome</keyword>
<dbReference type="RefSeq" id="WP_068397687.1">
    <property type="nucleotide sequence ID" value="NZ_CP014504.1"/>
</dbReference>
<dbReference type="Pfam" id="PF12244">
    <property type="entry name" value="DUF3606"/>
    <property type="match status" value="1"/>
</dbReference>
<evidence type="ECO:0000313" key="1">
    <source>
        <dbReference type="EMBL" id="AMP98067.1"/>
    </source>
</evidence>
<dbReference type="Proteomes" id="UP000071561">
    <property type="component" value="Chromosome"/>
</dbReference>
<name>A0A127VA26_9SPHI</name>
<evidence type="ECO:0000313" key="2">
    <source>
        <dbReference type="Proteomes" id="UP000071561"/>
    </source>
</evidence>
<accession>A0A127VA26</accession>
<reference evidence="1 2" key="1">
    <citation type="submission" date="2016-03" db="EMBL/GenBank/DDBJ databases">
        <title>Complete genome sequence of Pedobacter cryoconitis PAMC 27485.</title>
        <authorList>
            <person name="Lee J."/>
            <person name="Kim O.-S."/>
        </authorList>
    </citation>
    <scope>NUCLEOTIDE SEQUENCE [LARGE SCALE GENOMIC DNA]</scope>
    <source>
        <strain evidence="1 2">PAMC 27485</strain>
    </source>
</reference>
<proteinExistence type="predicted"/>
<dbReference type="KEGG" id="pcm:AY601_1140"/>
<protein>
    <recommendedName>
        <fullName evidence="3">DUF3606 domain-containing protein</fullName>
    </recommendedName>
</protein>
<organism evidence="1 2">
    <name type="scientific">Pedobacter cryoconitis</name>
    <dbReference type="NCBI Taxonomy" id="188932"/>
    <lineage>
        <taxon>Bacteria</taxon>
        <taxon>Pseudomonadati</taxon>
        <taxon>Bacteroidota</taxon>
        <taxon>Sphingobacteriia</taxon>
        <taxon>Sphingobacteriales</taxon>
        <taxon>Sphingobacteriaceae</taxon>
        <taxon>Pedobacter</taxon>
    </lineage>
</organism>
<dbReference type="InterPro" id="IPR022037">
    <property type="entry name" value="DUF3606"/>
</dbReference>
<dbReference type="PATRIC" id="fig|188932.3.peg.1177"/>